<feature type="domain" description="CagE TrbE VirB component of type IV transporter system central" evidence="1">
    <location>
        <begin position="295"/>
        <end position="395"/>
    </location>
</feature>
<dbReference type="GO" id="GO:0005524">
    <property type="term" value="F:ATP binding"/>
    <property type="evidence" value="ECO:0007669"/>
    <property type="project" value="InterPro"/>
</dbReference>
<dbReference type="Pfam" id="PF19044">
    <property type="entry name" value="P-loop_TraG"/>
    <property type="match status" value="1"/>
</dbReference>
<evidence type="ECO:0000259" key="1">
    <source>
        <dbReference type="Pfam" id="PF03135"/>
    </source>
</evidence>
<evidence type="ECO:0000313" key="5">
    <source>
        <dbReference type="Proteomes" id="UP000244450"/>
    </source>
</evidence>
<dbReference type="Pfam" id="PF12991">
    <property type="entry name" value="DUF3875"/>
    <property type="match status" value="1"/>
</dbReference>
<comment type="caution">
    <text evidence="4">The sequence shown here is derived from an EMBL/GenBank/DDBJ whole genome shotgun (WGS) entry which is preliminary data.</text>
</comment>
<dbReference type="AlphaFoldDB" id="A0A2T7BLU6"/>
<keyword evidence="5" id="KW-1185">Reference proteome</keyword>
<dbReference type="Pfam" id="PF03135">
    <property type="entry name" value="CagE_TrbE_VirB"/>
    <property type="match status" value="1"/>
</dbReference>
<dbReference type="EMBL" id="QCYK01000001">
    <property type="protein sequence ID" value="PUZ28591.1"/>
    <property type="molecule type" value="Genomic_DNA"/>
</dbReference>
<dbReference type="InterPro" id="IPR053155">
    <property type="entry name" value="F-pilin_assembly_TraC"/>
</dbReference>
<dbReference type="InterPro" id="IPR027417">
    <property type="entry name" value="P-loop_NTPase"/>
</dbReference>
<dbReference type="PANTHER" id="PTHR38467:SF1">
    <property type="entry name" value="CONJUGATIVE TRANSFER: ASSEMBLY"/>
    <property type="match status" value="1"/>
</dbReference>
<dbReference type="InterPro" id="IPR018145">
    <property type="entry name" value="CagE_TrbE_VirB_cntrl_dom"/>
</dbReference>
<reference evidence="4 5" key="1">
    <citation type="submission" date="2018-04" db="EMBL/GenBank/DDBJ databases">
        <title>Chitinophaga fuyangensis sp. nov., isolated from soil in a chemical factory.</title>
        <authorList>
            <person name="Chen K."/>
        </authorList>
    </citation>
    <scope>NUCLEOTIDE SEQUENCE [LARGE SCALE GENOMIC DNA]</scope>
    <source>
        <strain evidence="4 5">LY-1</strain>
    </source>
</reference>
<accession>A0A2T7BLU6</accession>
<dbReference type="RefSeq" id="WP_108685230.1">
    <property type="nucleotide sequence ID" value="NZ_QCYK01000001.1"/>
</dbReference>
<dbReference type="InterPro" id="IPR022509">
    <property type="entry name" value="Conjugation_ATPase_TraG"/>
</dbReference>
<dbReference type="Proteomes" id="UP000244450">
    <property type="component" value="Unassembled WGS sequence"/>
</dbReference>
<feature type="domain" description="TraG P-loop" evidence="3">
    <location>
        <begin position="429"/>
        <end position="839"/>
    </location>
</feature>
<dbReference type="SUPFAM" id="SSF52540">
    <property type="entry name" value="P-loop containing nucleoside triphosphate hydrolases"/>
    <property type="match status" value="1"/>
</dbReference>
<dbReference type="InterPro" id="IPR024451">
    <property type="entry name" value="TraG_N_Bacteroidetes"/>
</dbReference>
<protein>
    <submittedName>
        <fullName evidence="4">Conjugal transfer protein TraG</fullName>
    </submittedName>
</protein>
<gene>
    <name evidence="4" type="ORF">DCC81_03665</name>
</gene>
<dbReference type="NCBIfam" id="TIGR03783">
    <property type="entry name" value="Bac_Flav_CT_G"/>
    <property type="match status" value="1"/>
</dbReference>
<feature type="domain" description="TraG N-terminal Bacteroidetes" evidence="2">
    <location>
        <begin position="25"/>
        <end position="74"/>
    </location>
</feature>
<sequence>MLFVILVIAIVIAAGILLQLRDPKAKVVALDKWFPISKIEGDCLISRQGDATLAFELTLPEIFTLSTDEYEALHHTWIRAIKVLPPGTVLHKQDWFLEDKFRADPEKEKSFLQQSSDAFFHERPTMEHRCYLMLTRKAPKRRVATSMFSSLIKPSLVAPEIIDPQTFADFTDKASQFERLLSEGGFITVRKMKTDELAGTEDKAGLLERYCFLLGQNEQPLMRDISFKPEWKIGEQYCQLYSLAEMEDLPSQCASRLTYDRYSSDKSKYPVGFAAYIGQLLPGNHIYNQFISIEDTQKVFKKLEAKRRRLQSLSAYSRENAIARDATNEFLNEAISQQRQPVRAHFNIMLWTDDKEQLKDLRNKVSAALAQMDANPRQEMVGAPQLYWAGLPGNAGDIADNECFDTFTEQATCFFAQDSSYRDSVSPFGIRLVDRQSGKPVWVDISDEPMGKTTANRNKAVFGSSGSGKSMFMNHLVRSYYEQGAHIVLIDVGGSYTGLCQLLGGYYFAYTEEKPITFNPFFVAEGDSMDTEKKESIKTLILSLWKKDDEAFKRSEYVALSNALNLYFEYLDKHPNIFPCFDSFYDFLRDTYVSVLQGENVKEKHFDIDNFLYVLRPFYKDGEFGYLLNARERLNVFQQRFIVFELDNIKDHPILFSIVTLIICELFIAKMRKLKGIRKVIIIEEAWKAITKSGMAEFMRYLYKTVRKFFGEAVVVSQELDDVINSPIIREAILNNADCKILLDMRKFANKFDQIQTTMSMPDKGKPMVLSLNKSNDPRRRYRELYIELGGISMKVYGFEPSPAEYYAYTTEEKEKMLVQQYTAQQGGDMKKGIRALLADQRSGKK</sequence>
<evidence type="ECO:0000259" key="3">
    <source>
        <dbReference type="Pfam" id="PF19044"/>
    </source>
</evidence>
<dbReference type="PANTHER" id="PTHR38467">
    <property type="match status" value="1"/>
</dbReference>
<dbReference type="Gene3D" id="3.40.50.300">
    <property type="entry name" value="P-loop containing nucleotide triphosphate hydrolases"/>
    <property type="match status" value="1"/>
</dbReference>
<dbReference type="InterPro" id="IPR043964">
    <property type="entry name" value="P-loop_TraG"/>
</dbReference>
<proteinExistence type="predicted"/>
<evidence type="ECO:0000313" key="4">
    <source>
        <dbReference type="EMBL" id="PUZ28591.1"/>
    </source>
</evidence>
<dbReference type="Gene3D" id="1.10.8.730">
    <property type="match status" value="1"/>
</dbReference>
<organism evidence="4 5">
    <name type="scientific">Chitinophaga parva</name>
    <dbReference type="NCBI Taxonomy" id="2169414"/>
    <lineage>
        <taxon>Bacteria</taxon>
        <taxon>Pseudomonadati</taxon>
        <taxon>Bacteroidota</taxon>
        <taxon>Chitinophagia</taxon>
        <taxon>Chitinophagales</taxon>
        <taxon>Chitinophagaceae</taxon>
        <taxon>Chitinophaga</taxon>
    </lineage>
</organism>
<evidence type="ECO:0000259" key="2">
    <source>
        <dbReference type="Pfam" id="PF12991"/>
    </source>
</evidence>
<dbReference type="OrthoDB" id="596266at2"/>
<name>A0A2T7BLU6_9BACT</name>